<evidence type="ECO:0000313" key="2">
    <source>
        <dbReference type="EMBL" id="KAH0814145.1"/>
    </source>
</evidence>
<feature type="compositionally biased region" description="Basic and acidic residues" evidence="1">
    <location>
        <begin position="438"/>
        <end position="462"/>
    </location>
</feature>
<feature type="compositionally biased region" description="Basic and acidic residues" evidence="1">
    <location>
        <begin position="551"/>
        <end position="561"/>
    </location>
</feature>
<accession>A0A8J6LAF0</accession>
<feature type="region of interest" description="Disordered" evidence="1">
    <location>
        <begin position="40"/>
        <end position="83"/>
    </location>
</feature>
<feature type="region of interest" description="Disordered" evidence="1">
    <location>
        <begin position="492"/>
        <end position="528"/>
    </location>
</feature>
<feature type="compositionally biased region" description="Polar residues" evidence="1">
    <location>
        <begin position="70"/>
        <end position="83"/>
    </location>
</feature>
<feature type="compositionally biased region" description="Low complexity" evidence="1">
    <location>
        <begin position="676"/>
        <end position="687"/>
    </location>
</feature>
<feature type="compositionally biased region" description="Basic and acidic residues" evidence="1">
    <location>
        <begin position="735"/>
        <end position="748"/>
    </location>
</feature>
<feature type="compositionally biased region" description="Basic and acidic residues" evidence="1">
    <location>
        <begin position="629"/>
        <end position="668"/>
    </location>
</feature>
<feature type="compositionally biased region" description="Basic and acidic residues" evidence="1">
    <location>
        <begin position="222"/>
        <end position="235"/>
    </location>
</feature>
<feature type="region of interest" description="Disordered" evidence="1">
    <location>
        <begin position="369"/>
        <end position="475"/>
    </location>
</feature>
<feature type="region of interest" description="Disordered" evidence="1">
    <location>
        <begin position="222"/>
        <end position="255"/>
    </location>
</feature>
<dbReference type="EMBL" id="JABDTM020024577">
    <property type="protein sequence ID" value="KAH0814145.1"/>
    <property type="molecule type" value="Genomic_DNA"/>
</dbReference>
<reference evidence="2" key="1">
    <citation type="journal article" date="2020" name="J Insects Food Feed">
        <title>The yellow mealworm (Tenebrio molitor) genome: a resource for the emerging insects as food and feed industry.</title>
        <authorList>
            <person name="Eriksson T."/>
            <person name="Andere A."/>
            <person name="Kelstrup H."/>
            <person name="Emery V."/>
            <person name="Picard C."/>
        </authorList>
    </citation>
    <scope>NUCLEOTIDE SEQUENCE</scope>
    <source>
        <strain evidence="2">Stoneville</strain>
        <tissue evidence="2">Whole head</tissue>
    </source>
</reference>
<dbReference type="AlphaFoldDB" id="A0A8J6LAF0"/>
<feature type="compositionally biased region" description="Basic and acidic residues" evidence="1">
    <location>
        <begin position="154"/>
        <end position="166"/>
    </location>
</feature>
<feature type="compositionally biased region" description="Basic residues" evidence="1">
    <location>
        <begin position="397"/>
        <end position="406"/>
    </location>
</feature>
<dbReference type="Proteomes" id="UP000719412">
    <property type="component" value="Unassembled WGS sequence"/>
</dbReference>
<keyword evidence="3" id="KW-1185">Reference proteome</keyword>
<feature type="compositionally biased region" description="Basic and acidic residues" evidence="1">
    <location>
        <begin position="579"/>
        <end position="596"/>
    </location>
</feature>
<evidence type="ECO:0000256" key="1">
    <source>
        <dbReference type="SAM" id="MobiDB-lite"/>
    </source>
</evidence>
<feature type="compositionally biased region" description="Acidic residues" evidence="1">
    <location>
        <begin position="508"/>
        <end position="528"/>
    </location>
</feature>
<feature type="region of interest" description="Disordered" evidence="1">
    <location>
        <begin position="542"/>
        <end position="567"/>
    </location>
</feature>
<proteinExistence type="predicted"/>
<feature type="compositionally biased region" description="Basic residues" evidence="1">
    <location>
        <begin position="597"/>
        <end position="614"/>
    </location>
</feature>
<gene>
    <name evidence="2" type="ORF">GEV33_008646</name>
</gene>
<feature type="compositionally biased region" description="Basic and acidic residues" evidence="1">
    <location>
        <begin position="492"/>
        <end position="502"/>
    </location>
</feature>
<feature type="compositionally biased region" description="Basic and acidic residues" evidence="1">
    <location>
        <begin position="126"/>
        <end position="143"/>
    </location>
</feature>
<feature type="compositionally biased region" description="Polar residues" evidence="1">
    <location>
        <begin position="778"/>
        <end position="790"/>
    </location>
</feature>
<evidence type="ECO:0000313" key="3">
    <source>
        <dbReference type="Proteomes" id="UP000719412"/>
    </source>
</evidence>
<sequence>MEDNNQLSYPEEDEDLEALRLAALQSLKRKSNNELQSMDQFGGLKDRQTHFNGSPRGKHKRGKFPRLQQGRPSRNGQFNGWTRNSNLIAVPMVTEEENLPEKKINVQPDDVPKLILPQDRYCKLSKTVEKSEGVGSKFDRYNNSDESESESEEEACKSESEEKSELMRSNSLEALMAELENEIQGGNTKPQEEKPKAKPKKKRKISVNVECDDKLVETKAVFKENLKPEVTEPVKKQSPGSFPRQRKWQGKPRRHAPQAFVAPNLVHRPAPPPPEMLPPVVAFPPPVQPFPPYNPMGFDNGVFVAPPVVFEAPPPQLPPLHIAPPHVYERPLSPLAINTDAYSTTTLAPLSPRSAAFVLENRAIIEKRKRRSYSRSPSPLRFRRSKSPKRLSLSPKRPSKSPKRRSLSPSPVRKVLPPKVNSPKKASSIHGRLGLKSNKTDTEDDKSKKERSKPKEEKKQEGLDPVLEARRKKFERNEITMTEGVIRLRVREEADEPKKEETTAAVEEQIEDEDDDGDEIDEEALLEGDDAIVLDHKIDALFSDEESDSDNEGRFKTKQETNQKVPILPFTKLINGAKSEVKNDLRIDDRRGDRPKSERRKRFRSRSPPKKAATKKNDKVKQTIAFPADARKIEIKIRNPAKYEKAEGQKGGEEKVSRKVEVAKKIEAEEKDAEGTNESTEEASSSNINEGDLRAQLSRKRAERQKHPLPDVVPSRLLQNALQGVGFRKGKKSKSKDDNTGEWRREVTDTPETGGGEQFGGVREEVEEAQEQRKSGAGLNNTNYASKVNP</sequence>
<protein>
    <submittedName>
        <fullName evidence="2">Uncharacterized protein</fullName>
    </submittedName>
</protein>
<feature type="compositionally biased region" description="Basic residues" evidence="1">
    <location>
        <begin position="244"/>
        <end position="255"/>
    </location>
</feature>
<reference evidence="2" key="2">
    <citation type="submission" date="2021-08" db="EMBL/GenBank/DDBJ databases">
        <authorList>
            <person name="Eriksson T."/>
        </authorList>
    </citation>
    <scope>NUCLEOTIDE SEQUENCE</scope>
    <source>
        <strain evidence="2">Stoneville</strain>
        <tissue evidence="2">Whole head</tissue>
    </source>
</reference>
<name>A0A8J6LAF0_TENMO</name>
<comment type="caution">
    <text evidence="2">The sequence shown here is derived from an EMBL/GenBank/DDBJ whole genome shotgun (WGS) entry which is preliminary data.</text>
</comment>
<feature type="region of interest" description="Disordered" evidence="1">
    <location>
        <begin position="126"/>
        <end position="207"/>
    </location>
</feature>
<organism evidence="2 3">
    <name type="scientific">Tenebrio molitor</name>
    <name type="common">Yellow mealworm beetle</name>
    <dbReference type="NCBI Taxonomy" id="7067"/>
    <lineage>
        <taxon>Eukaryota</taxon>
        <taxon>Metazoa</taxon>
        <taxon>Ecdysozoa</taxon>
        <taxon>Arthropoda</taxon>
        <taxon>Hexapoda</taxon>
        <taxon>Insecta</taxon>
        <taxon>Pterygota</taxon>
        <taxon>Neoptera</taxon>
        <taxon>Endopterygota</taxon>
        <taxon>Coleoptera</taxon>
        <taxon>Polyphaga</taxon>
        <taxon>Cucujiformia</taxon>
        <taxon>Tenebrionidae</taxon>
        <taxon>Tenebrio</taxon>
    </lineage>
</organism>
<feature type="region of interest" description="Disordered" evidence="1">
    <location>
        <begin position="579"/>
        <end position="790"/>
    </location>
</feature>